<dbReference type="GO" id="GO:0005829">
    <property type="term" value="C:cytosol"/>
    <property type="evidence" value="ECO:0007669"/>
    <property type="project" value="TreeGrafter"/>
</dbReference>
<accession>A0A4R1QEP7</accession>
<dbReference type="InterPro" id="IPR036412">
    <property type="entry name" value="HAD-like_sf"/>
</dbReference>
<evidence type="ECO:0000313" key="2">
    <source>
        <dbReference type="Proteomes" id="UP000295658"/>
    </source>
</evidence>
<dbReference type="InterPro" id="IPR006379">
    <property type="entry name" value="HAD-SF_hydro_IIB"/>
</dbReference>
<dbReference type="EMBL" id="SLUL01000005">
    <property type="protein sequence ID" value="TCL50211.1"/>
    <property type="molecule type" value="Genomic_DNA"/>
</dbReference>
<name>A0A4R1QEP7_9BACL</name>
<proteinExistence type="predicted"/>
<dbReference type="InterPro" id="IPR023214">
    <property type="entry name" value="HAD_sf"/>
</dbReference>
<dbReference type="PROSITE" id="PS01229">
    <property type="entry name" value="COF_2"/>
    <property type="match status" value="1"/>
</dbReference>
<evidence type="ECO:0008006" key="3">
    <source>
        <dbReference type="Google" id="ProtNLM"/>
    </source>
</evidence>
<dbReference type="SFLD" id="SFLDS00003">
    <property type="entry name" value="Haloacid_Dehalogenase"/>
    <property type="match status" value="1"/>
</dbReference>
<dbReference type="NCBIfam" id="TIGR01484">
    <property type="entry name" value="HAD-SF-IIB"/>
    <property type="match status" value="1"/>
</dbReference>
<dbReference type="SUPFAM" id="SSF56784">
    <property type="entry name" value="HAD-like"/>
    <property type="match status" value="1"/>
</dbReference>
<organism evidence="1 2">
    <name type="scientific">Thermolongibacillus altinsuensis</name>
    <dbReference type="NCBI Taxonomy" id="575256"/>
    <lineage>
        <taxon>Bacteria</taxon>
        <taxon>Bacillati</taxon>
        <taxon>Bacillota</taxon>
        <taxon>Bacilli</taxon>
        <taxon>Bacillales</taxon>
        <taxon>Anoxybacillaceae</taxon>
        <taxon>Thermolongibacillus</taxon>
    </lineage>
</organism>
<protein>
    <recommendedName>
        <fullName evidence="3">Cof subfamily protein (Haloacid dehalogenase superfamily)/HAD superfamily hydrolase (TIGR01484 family)</fullName>
    </recommendedName>
</protein>
<dbReference type="Proteomes" id="UP000295658">
    <property type="component" value="Unassembled WGS sequence"/>
</dbReference>
<dbReference type="Gene3D" id="3.30.1240.10">
    <property type="match status" value="1"/>
</dbReference>
<dbReference type="NCBIfam" id="TIGR00099">
    <property type="entry name" value="Cof-subfamily"/>
    <property type="match status" value="1"/>
</dbReference>
<dbReference type="PANTHER" id="PTHR10000:SF25">
    <property type="entry name" value="PHOSPHATASE YKRA-RELATED"/>
    <property type="match status" value="1"/>
</dbReference>
<dbReference type="SFLD" id="SFLDG01140">
    <property type="entry name" value="C2.B:_Phosphomannomutase_and_P"/>
    <property type="match status" value="1"/>
</dbReference>
<dbReference type="GO" id="GO:0016791">
    <property type="term" value="F:phosphatase activity"/>
    <property type="evidence" value="ECO:0007669"/>
    <property type="project" value="TreeGrafter"/>
</dbReference>
<evidence type="ECO:0000313" key="1">
    <source>
        <dbReference type="EMBL" id="TCL50211.1"/>
    </source>
</evidence>
<dbReference type="SFLD" id="SFLDG01144">
    <property type="entry name" value="C2.B.4:_PGP_Like"/>
    <property type="match status" value="1"/>
</dbReference>
<dbReference type="GO" id="GO:0000287">
    <property type="term" value="F:magnesium ion binding"/>
    <property type="evidence" value="ECO:0007669"/>
    <property type="project" value="TreeGrafter"/>
</dbReference>
<reference evidence="1 2" key="1">
    <citation type="submission" date="2019-03" db="EMBL/GenBank/DDBJ databases">
        <title>Genomic Encyclopedia of Type Strains, Phase IV (KMG-IV): sequencing the most valuable type-strain genomes for metagenomic binning, comparative biology and taxonomic classification.</title>
        <authorList>
            <person name="Goeker M."/>
        </authorList>
    </citation>
    <scope>NUCLEOTIDE SEQUENCE [LARGE SCALE GENOMIC DNA]</scope>
    <source>
        <strain evidence="1 2">DSM 24979</strain>
    </source>
</reference>
<dbReference type="PANTHER" id="PTHR10000">
    <property type="entry name" value="PHOSPHOSERINE PHOSPHATASE"/>
    <property type="match status" value="1"/>
</dbReference>
<keyword evidence="2" id="KW-1185">Reference proteome</keyword>
<dbReference type="InterPro" id="IPR000150">
    <property type="entry name" value="Cof"/>
</dbReference>
<dbReference type="CDD" id="cd07517">
    <property type="entry name" value="HAD_HPP"/>
    <property type="match status" value="1"/>
</dbReference>
<dbReference type="Pfam" id="PF08282">
    <property type="entry name" value="Hydrolase_3"/>
    <property type="match status" value="1"/>
</dbReference>
<gene>
    <name evidence="1" type="ORF">EDD69_1057</name>
</gene>
<comment type="caution">
    <text evidence="1">The sequence shown here is derived from an EMBL/GenBank/DDBJ whole genome shotgun (WGS) entry which is preliminary data.</text>
</comment>
<dbReference type="Gene3D" id="3.40.50.1000">
    <property type="entry name" value="HAD superfamily/HAD-like"/>
    <property type="match status" value="1"/>
</dbReference>
<dbReference type="AlphaFoldDB" id="A0A4R1QEP7"/>
<sequence>MMDKKIVFFDIDGTLLDHDKELPASTAAAIQALKQEGIYVAIATGRAPFMFKELRESLGIDSFVSFNGQYVVFEGEVIYENPLDKERLHSLKEAAHANEHPLVFMDAETMKASVENHPHIHVSMGSLKFTHPEFDEYYYQHQNIYQALLFCKPEEEELYVRTYKEFRFVRWHAVSTDVLPSGGSKAEGIKKMIERVGVRRENVYAFGDGLNDIEMLQFVGTGVAMGNAKEEVKQIADFVTKPVDEDGILFGLKKLGLLK</sequence>